<reference evidence="2" key="1">
    <citation type="submission" date="2024-01" db="EMBL/GenBank/DDBJ databases">
        <authorList>
            <person name="Webb A."/>
        </authorList>
    </citation>
    <scope>NUCLEOTIDE SEQUENCE</scope>
    <source>
        <strain evidence="2">Pm1</strain>
    </source>
</reference>
<sequence>MPGISRGAGGSTDDADAGCFQVFPPGTFFQVTLLLLHLGALMLVALINGELESEGGTTTGSGGCLLVRI</sequence>
<evidence type="ECO:0000313" key="2">
    <source>
        <dbReference type="EMBL" id="CAK7933405.1"/>
    </source>
</evidence>
<comment type="caution">
    <text evidence="2">The sequence shown here is derived from an EMBL/GenBank/DDBJ whole genome shotgun (WGS) entry which is preliminary data.</text>
</comment>
<name>A0AAV1UJ28_9STRA</name>
<keyword evidence="1" id="KW-0812">Transmembrane</keyword>
<gene>
    <name evidence="2" type="ORF">PM001_LOCUS18555</name>
</gene>
<evidence type="ECO:0000256" key="1">
    <source>
        <dbReference type="SAM" id="Phobius"/>
    </source>
</evidence>
<dbReference type="Proteomes" id="UP001162060">
    <property type="component" value="Unassembled WGS sequence"/>
</dbReference>
<proteinExistence type="predicted"/>
<dbReference type="AlphaFoldDB" id="A0AAV1UJ28"/>
<feature type="transmembrane region" description="Helical" evidence="1">
    <location>
        <begin position="28"/>
        <end position="47"/>
    </location>
</feature>
<keyword evidence="1" id="KW-1133">Transmembrane helix</keyword>
<dbReference type="EMBL" id="CAKLBY020000194">
    <property type="protein sequence ID" value="CAK7933405.1"/>
    <property type="molecule type" value="Genomic_DNA"/>
</dbReference>
<accession>A0AAV1UJ28</accession>
<organism evidence="2 3">
    <name type="scientific">Peronospora matthiolae</name>
    <dbReference type="NCBI Taxonomy" id="2874970"/>
    <lineage>
        <taxon>Eukaryota</taxon>
        <taxon>Sar</taxon>
        <taxon>Stramenopiles</taxon>
        <taxon>Oomycota</taxon>
        <taxon>Peronosporomycetes</taxon>
        <taxon>Peronosporales</taxon>
        <taxon>Peronosporaceae</taxon>
        <taxon>Peronospora</taxon>
    </lineage>
</organism>
<evidence type="ECO:0000313" key="3">
    <source>
        <dbReference type="Proteomes" id="UP001162060"/>
    </source>
</evidence>
<protein>
    <submittedName>
        <fullName evidence="2">Uncharacterized protein</fullName>
    </submittedName>
</protein>
<keyword evidence="1" id="KW-0472">Membrane</keyword>